<evidence type="ECO:0000256" key="15">
    <source>
        <dbReference type="HAMAP-Rule" id="MF_00104"/>
    </source>
</evidence>
<keyword evidence="8 15" id="KW-0819">tRNA processing</keyword>
<evidence type="ECO:0000256" key="1">
    <source>
        <dbReference type="ARBA" id="ARBA00000109"/>
    </source>
</evidence>
<evidence type="ECO:0000313" key="18">
    <source>
        <dbReference type="EMBL" id="CUP64128.1"/>
    </source>
</evidence>
<dbReference type="PROSITE" id="PS50142">
    <property type="entry name" value="RNASE_3_2"/>
    <property type="match status" value="1"/>
</dbReference>
<dbReference type="InterPro" id="IPR014720">
    <property type="entry name" value="dsRBD_dom"/>
</dbReference>
<dbReference type="EC" id="3.1.26.3" evidence="15"/>
<proteinExistence type="inferred from homology"/>
<dbReference type="GO" id="GO:0042802">
    <property type="term" value="F:identical protein binding"/>
    <property type="evidence" value="ECO:0007669"/>
    <property type="project" value="UniProtKB-ARBA"/>
</dbReference>
<comment type="subcellular location">
    <subcellularLocation>
        <location evidence="2 15">Cytoplasm</location>
    </subcellularLocation>
</comment>
<protein>
    <recommendedName>
        <fullName evidence="15">Ribonuclease 3</fullName>
        <ecNumber evidence="15">3.1.26.3</ecNumber>
    </recommendedName>
    <alternativeName>
        <fullName evidence="15">Ribonuclease III</fullName>
        <shortName evidence="15">RNase III</shortName>
    </alternativeName>
</protein>
<dbReference type="InterPro" id="IPR036389">
    <property type="entry name" value="RNase_III_sf"/>
</dbReference>
<dbReference type="PANTHER" id="PTHR11207">
    <property type="entry name" value="RIBONUCLEASE III"/>
    <property type="match status" value="1"/>
</dbReference>
<dbReference type="AlphaFoldDB" id="A0A174PZL5"/>
<evidence type="ECO:0000256" key="2">
    <source>
        <dbReference type="ARBA" id="ARBA00004496"/>
    </source>
</evidence>
<dbReference type="GO" id="GO:0019843">
    <property type="term" value="F:rRNA binding"/>
    <property type="evidence" value="ECO:0007669"/>
    <property type="project" value="UniProtKB-KW"/>
</dbReference>
<feature type="binding site" evidence="15">
    <location>
        <position position="122"/>
    </location>
    <ligand>
        <name>Mg(2+)</name>
        <dbReference type="ChEBI" id="CHEBI:18420"/>
    </ligand>
</feature>
<dbReference type="RefSeq" id="WP_055267346.1">
    <property type="nucleotide sequence ID" value="NZ_CZAL01000013.1"/>
</dbReference>
<dbReference type="CDD" id="cd10845">
    <property type="entry name" value="DSRM_RNAse_III_family"/>
    <property type="match status" value="1"/>
</dbReference>
<evidence type="ECO:0000256" key="12">
    <source>
        <dbReference type="ARBA" id="ARBA00022801"/>
    </source>
</evidence>
<keyword evidence="11 15" id="KW-0255">Endonuclease</keyword>
<dbReference type="Proteomes" id="UP000095709">
    <property type="component" value="Unassembled WGS sequence"/>
</dbReference>
<keyword evidence="14 15" id="KW-0694">RNA-binding</keyword>
<comment type="subunit">
    <text evidence="4 15">Homodimer.</text>
</comment>
<dbReference type="GO" id="GO:0008033">
    <property type="term" value="P:tRNA processing"/>
    <property type="evidence" value="ECO:0007669"/>
    <property type="project" value="UniProtKB-KW"/>
</dbReference>
<name>A0A174PZL5_9FIRM</name>
<evidence type="ECO:0000256" key="14">
    <source>
        <dbReference type="ARBA" id="ARBA00022884"/>
    </source>
</evidence>
<feature type="binding site" evidence="15">
    <location>
        <position position="125"/>
    </location>
    <ligand>
        <name>Mg(2+)</name>
        <dbReference type="ChEBI" id="CHEBI:18420"/>
    </ligand>
</feature>
<dbReference type="PANTHER" id="PTHR11207:SF0">
    <property type="entry name" value="RIBONUCLEASE 3"/>
    <property type="match status" value="1"/>
</dbReference>
<dbReference type="EMBL" id="CZAL01000013">
    <property type="protein sequence ID" value="CUP64128.1"/>
    <property type="molecule type" value="Genomic_DNA"/>
</dbReference>
<keyword evidence="12 15" id="KW-0378">Hydrolase</keyword>
<evidence type="ECO:0000256" key="10">
    <source>
        <dbReference type="ARBA" id="ARBA00022723"/>
    </source>
</evidence>
<dbReference type="HAMAP" id="MF_00104">
    <property type="entry name" value="RNase_III"/>
    <property type="match status" value="1"/>
</dbReference>
<keyword evidence="7 15" id="KW-0507">mRNA processing</keyword>
<evidence type="ECO:0000259" key="16">
    <source>
        <dbReference type="PROSITE" id="PS50137"/>
    </source>
</evidence>
<dbReference type="FunFam" id="3.30.160.20:FF:000003">
    <property type="entry name" value="Ribonuclease 3"/>
    <property type="match status" value="1"/>
</dbReference>
<dbReference type="GO" id="GO:0010468">
    <property type="term" value="P:regulation of gene expression"/>
    <property type="evidence" value="ECO:0007669"/>
    <property type="project" value="TreeGrafter"/>
</dbReference>
<evidence type="ECO:0000256" key="7">
    <source>
        <dbReference type="ARBA" id="ARBA00022664"/>
    </source>
</evidence>
<evidence type="ECO:0000256" key="13">
    <source>
        <dbReference type="ARBA" id="ARBA00022842"/>
    </source>
</evidence>
<evidence type="ECO:0000256" key="4">
    <source>
        <dbReference type="ARBA" id="ARBA00011738"/>
    </source>
</evidence>
<evidence type="ECO:0000259" key="17">
    <source>
        <dbReference type="PROSITE" id="PS50142"/>
    </source>
</evidence>
<dbReference type="GO" id="GO:0005737">
    <property type="term" value="C:cytoplasm"/>
    <property type="evidence" value="ECO:0007669"/>
    <property type="project" value="UniProtKB-SubCell"/>
</dbReference>
<dbReference type="GO" id="GO:0006397">
    <property type="term" value="P:mRNA processing"/>
    <property type="evidence" value="ECO:0007669"/>
    <property type="project" value="UniProtKB-UniRule"/>
</dbReference>
<dbReference type="Gene3D" id="1.10.1520.10">
    <property type="entry name" value="Ribonuclease III domain"/>
    <property type="match status" value="1"/>
</dbReference>
<comment type="cofactor">
    <cofactor evidence="15">
        <name>Mg(2+)</name>
        <dbReference type="ChEBI" id="CHEBI:18420"/>
    </cofactor>
</comment>
<dbReference type="SUPFAM" id="SSF54768">
    <property type="entry name" value="dsRNA-binding domain-like"/>
    <property type="match status" value="1"/>
</dbReference>
<accession>A0A174PZL5</accession>
<keyword evidence="9 15" id="KW-0540">Nuclease</keyword>
<keyword evidence="13 15" id="KW-0460">Magnesium</keyword>
<dbReference type="SUPFAM" id="SSF69065">
    <property type="entry name" value="RNase III domain-like"/>
    <property type="match status" value="1"/>
</dbReference>
<feature type="domain" description="RNase III" evidence="17">
    <location>
        <begin position="7"/>
        <end position="136"/>
    </location>
</feature>
<gene>
    <name evidence="15 18" type="primary">rnc</name>
    <name evidence="18" type="ORF">ERS852498_02450</name>
</gene>
<feature type="domain" description="DRBM" evidence="16">
    <location>
        <begin position="160"/>
        <end position="229"/>
    </location>
</feature>
<dbReference type="GO" id="GO:0006364">
    <property type="term" value="P:rRNA processing"/>
    <property type="evidence" value="ECO:0007669"/>
    <property type="project" value="UniProtKB-UniRule"/>
</dbReference>
<dbReference type="GO" id="GO:0003725">
    <property type="term" value="F:double-stranded RNA binding"/>
    <property type="evidence" value="ECO:0007669"/>
    <property type="project" value="TreeGrafter"/>
</dbReference>
<evidence type="ECO:0000256" key="3">
    <source>
        <dbReference type="ARBA" id="ARBA00010183"/>
    </source>
</evidence>
<evidence type="ECO:0000256" key="6">
    <source>
        <dbReference type="ARBA" id="ARBA00022552"/>
    </source>
</evidence>
<dbReference type="GO" id="GO:0004525">
    <property type="term" value="F:ribonuclease III activity"/>
    <property type="evidence" value="ECO:0007669"/>
    <property type="project" value="UniProtKB-UniRule"/>
</dbReference>
<dbReference type="SMART" id="SM00535">
    <property type="entry name" value="RIBOc"/>
    <property type="match status" value="1"/>
</dbReference>
<dbReference type="PROSITE" id="PS00517">
    <property type="entry name" value="RNASE_3_1"/>
    <property type="match status" value="1"/>
</dbReference>
<dbReference type="Gene3D" id="3.30.160.20">
    <property type="match status" value="1"/>
</dbReference>
<evidence type="ECO:0000313" key="19">
    <source>
        <dbReference type="Proteomes" id="UP000095709"/>
    </source>
</evidence>
<dbReference type="CDD" id="cd00593">
    <property type="entry name" value="RIBOc"/>
    <property type="match status" value="1"/>
</dbReference>
<dbReference type="NCBIfam" id="TIGR02191">
    <property type="entry name" value="RNaseIII"/>
    <property type="match status" value="1"/>
</dbReference>
<sequence>MNNIDKLVDLEKKIQYKFQDFGLLEMAMRHSSYANEHHMERLECNERLEFLGDAVLEVVSSEFLYKTFPRLPEGEMTKKRASLVCEPALAFCAREIDLGSFLLLGKGEEATGGRHRDSIVSDAMEATIGAIFLDGGFEPAKTFVLNYILNDIEHKQLFYDSKTILQELIQGETDEEIVYTILKEEGPDHDKSFWAQVSVGKKALGTGKGRTKKAAEQAAAYDAILARKKRR</sequence>
<feature type="active site" evidence="15">
    <location>
        <position position="53"/>
    </location>
</feature>
<comment type="catalytic activity">
    <reaction evidence="1 15">
        <text>Endonucleolytic cleavage to 5'-phosphomonoester.</text>
        <dbReference type="EC" id="3.1.26.3"/>
    </reaction>
</comment>
<dbReference type="InterPro" id="IPR011907">
    <property type="entry name" value="RNase_III"/>
</dbReference>
<dbReference type="SMART" id="SM00358">
    <property type="entry name" value="DSRM"/>
    <property type="match status" value="1"/>
</dbReference>
<feature type="binding site" evidence="15">
    <location>
        <position position="49"/>
    </location>
    <ligand>
        <name>Mg(2+)</name>
        <dbReference type="ChEBI" id="CHEBI:18420"/>
    </ligand>
</feature>
<keyword evidence="15" id="KW-0699">rRNA-binding</keyword>
<evidence type="ECO:0000256" key="9">
    <source>
        <dbReference type="ARBA" id="ARBA00022722"/>
    </source>
</evidence>
<dbReference type="GO" id="GO:0046872">
    <property type="term" value="F:metal ion binding"/>
    <property type="evidence" value="ECO:0007669"/>
    <property type="project" value="UniProtKB-KW"/>
</dbReference>
<evidence type="ECO:0000256" key="8">
    <source>
        <dbReference type="ARBA" id="ARBA00022694"/>
    </source>
</evidence>
<evidence type="ECO:0000256" key="5">
    <source>
        <dbReference type="ARBA" id="ARBA00022490"/>
    </source>
</evidence>
<organism evidence="18 19">
    <name type="scientific">Fusicatenibacter saccharivorans</name>
    <dbReference type="NCBI Taxonomy" id="1150298"/>
    <lineage>
        <taxon>Bacteria</taxon>
        <taxon>Bacillati</taxon>
        <taxon>Bacillota</taxon>
        <taxon>Clostridia</taxon>
        <taxon>Lachnospirales</taxon>
        <taxon>Lachnospiraceae</taxon>
        <taxon>Fusicatenibacter</taxon>
    </lineage>
</organism>
<reference evidence="18 19" key="1">
    <citation type="submission" date="2015-09" db="EMBL/GenBank/DDBJ databases">
        <authorList>
            <consortium name="Pathogen Informatics"/>
        </authorList>
    </citation>
    <scope>NUCLEOTIDE SEQUENCE [LARGE SCALE GENOMIC DNA]</scope>
    <source>
        <strain evidence="18 19">2789STDY5834885</strain>
    </source>
</reference>
<dbReference type="FunFam" id="1.10.1520.10:FF:000001">
    <property type="entry name" value="Ribonuclease 3"/>
    <property type="match status" value="1"/>
</dbReference>
<dbReference type="Pfam" id="PF00035">
    <property type="entry name" value="dsrm"/>
    <property type="match status" value="1"/>
</dbReference>
<evidence type="ECO:0000256" key="11">
    <source>
        <dbReference type="ARBA" id="ARBA00022759"/>
    </source>
</evidence>
<keyword evidence="5 15" id="KW-0963">Cytoplasm</keyword>
<keyword evidence="6 15" id="KW-0698">rRNA processing</keyword>
<dbReference type="InterPro" id="IPR000999">
    <property type="entry name" value="RNase_III_dom"/>
</dbReference>
<feature type="active site" evidence="15">
    <location>
        <position position="125"/>
    </location>
</feature>
<dbReference type="PROSITE" id="PS50137">
    <property type="entry name" value="DS_RBD"/>
    <property type="match status" value="1"/>
</dbReference>
<comment type="similarity">
    <text evidence="3">Belongs to the ribonuclease III family.</text>
</comment>
<comment type="function">
    <text evidence="15">Digests double-stranded RNA. Involved in the processing of primary rRNA transcript to yield the immediate precursors to the large and small rRNAs (23S and 16S). Processes some mRNAs, and tRNAs when they are encoded in the rRNA operon. Processes pre-crRNA and tracrRNA of type II CRISPR loci if present in the organism.</text>
</comment>
<dbReference type="Pfam" id="PF14622">
    <property type="entry name" value="Ribonucleas_3_3"/>
    <property type="match status" value="1"/>
</dbReference>
<keyword evidence="10 15" id="KW-0479">Metal-binding</keyword>